<evidence type="ECO:0000313" key="12">
    <source>
        <dbReference type="Proteomes" id="UP000823561"/>
    </source>
</evidence>
<dbReference type="PANTHER" id="PTHR13124:SF12">
    <property type="entry name" value="LARGE RIBOSOMAL SUBUNIT PROTEIN ML46"/>
    <property type="match status" value="1"/>
</dbReference>
<evidence type="ECO:0000256" key="9">
    <source>
        <dbReference type="SAM" id="MobiDB-lite"/>
    </source>
</evidence>
<comment type="caution">
    <text evidence="11">The sequence shown here is derived from an EMBL/GenBank/DDBJ whole genome shotgun (WGS) entry which is preliminary data.</text>
</comment>
<dbReference type="FunFam" id="3.90.79.10:FF:000018">
    <property type="entry name" value="39S ribosomal protein L46, mitochondrial"/>
    <property type="match status" value="1"/>
</dbReference>
<evidence type="ECO:0000256" key="5">
    <source>
        <dbReference type="ARBA" id="ARBA00023128"/>
    </source>
</evidence>
<keyword evidence="6" id="KW-0687">Ribonucleoprotein</keyword>
<dbReference type="Pfam" id="PF11788">
    <property type="entry name" value="MRP-L46"/>
    <property type="match status" value="1"/>
</dbReference>
<dbReference type="AlphaFoldDB" id="A0AAV6FRL8"/>
<evidence type="ECO:0000256" key="4">
    <source>
        <dbReference type="ARBA" id="ARBA00022980"/>
    </source>
</evidence>
<organism evidence="11 12">
    <name type="scientific">Alosa alosa</name>
    <name type="common">allis shad</name>
    <dbReference type="NCBI Taxonomy" id="278164"/>
    <lineage>
        <taxon>Eukaryota</taxon>
        <taxon>Metazoa</taxon>
        <taxon>Chordata</taxon>
        <taxon>Craniata</taxon>
        <taxon>Vertebrata</taxon>
        <taxon>Euteleostomi</taxon>
        <taxon>Actinopterygii</taxon>
        <taxon>Neopterygii</taxon>
        <taxon>Teleostei</taxon>
        <taxon>Clupei</taxon>
        <taxon>Clupeiformes</taxon>
        <taxon>Clupeoidei</taxon>
        <taxon>Clupeidae</taxon>
        <taxon>Alosa</taxon>
    </lineage>
</organism>
<evidence type="ECO:0000259" key="10">
    <source>
        <dbReference type="Pfam" id="PF11788"/>
    </source>
</evidence>
<accession>A0AAV6FRL8</accession>
<dbReference type="CDD" id="cd04661">
    <property type="entry name" value="NUDIX_MRP_L46"/>
    <property type="match status" value="1"/>
</dbReference>
<evidence type="ECO:0000256" key="1">
    <source>
        <dbReference type="ARBA" id="ARBA00004173"/>
    </source>
</evidence>
<evidence type="ECO:0000256" key="6">
    <source>
        <dbReference type="ARBA" id="ARBA00023274"/>
    </source>
</evidence>
<keyword evidence="12" id="KW-1185">Reference proteome</keyword>
<dbReference type="EMBL" id="JADWDJ010000021">
    <property type="protein sequence ID" value="KAG5263862.1"/>
    <property type="molecule type" value="Genomic_DNA"/>
</dbReference>
<dbReference type="GO" id="GO:0005743">
    <property type="term" value="C:mitochondrial inner membrane"/>
    <property type="evidence" value="ECO:0007669"/>
    <property type="project" value="UniProtKB-ARBA"/>
</dbReference>
<dbReference type="SUPFAM" id="SSF55811">
    <property type="entry name" value="Nudix"/>
    <property type="match status" value="1"/>
</dbReference>
<name>A0AAV6FRL8_9TELE</name>
<dbReference type="Gene3D" id="3.90.79.10">
    <property type="entry name" value="Nucleoside Triphosphate Pyrophosphohydrolase"/>
    <property type="match status" value="1"/>
</dbReference>
<keyword evidence="5" id="KW-0496">Mitochondrion</keyword>
<evidence type="ECO:0000256" key="7">
    <source>
        <dbReference type="ARBA" id="ARBA00035190"/>
    </source>
</evidence>
<dbReference type="Proteomes" id="UP000823561">
    <property type="component" value="Chromosome 21"/>
</dbReference>
<dbReference type="InterPro" id="IPR033650">
    <property type="entry name" value="Ribosomal_mL46_NUDIX"/>
</dbReference>
<comment type="similarity">
    <text evidence="2">Belongs to the mitochondrion-specific ribosomal protein mL46 family.</text>
</comment>
<proteinExistence type="inferred from homology"/>
<evidence type="ECO:0000256" key="8">
    <source>
        <dbReference type="ARBA" id="ARBA00035534"/>
    </source>
</evidence>
<gene>
    <name evidence="11" type="ORF">AALO_G00269460</name>
</gene>
<dbReference type="GO" id="GO:0003735">
    <property type="term" value="F:structural constituent of ribosome"/>
    <property type="evidence" value="ECO:0007669"/>
    <property type="project" value="InterPro"/>
</dbReference>
<evidence type="ECO:0000256" key="3">
    <source>
        <dbReference type="ARBA" id="ARBA00022946"/>
    </source>
</evidence>
<dbReference type="GO" id="GO:0005762">
    <property type="term" value="C:mitochondrial large ribosomal subunit"/>
    <property type="evidence" value="ECO:0007669"/>
    <property type="project" value="TreeGrafter"/>
</dbReference>
<evidence type="ECO:0000256" key="2">
    <source>
        <dbReference type="ARBA" id="ARBA00009070"/>
    </source>
</evidence>
<feature type="domain" description="Large ribosomal subunit protein mL46 N-terminal" evidence="10">
    <location>
        <begin position="72"/>
        <end position="163"/>
    </location>
</feature>
<dbReference type="InterPro" id="IPR015797">
    <property type="entry name" value="NUDIX_hydrolase-like_dom_sf"/>
</dbReference>
<keyword evidence="3" id="KW-0809">Transit peptide</keyword>
<reference evidence="11" key="1">
    <citation type="submission" date="2020-10" db="EMBL/GenBank/DDBJ databases">
        <title>Chromosome-scale genome assembly of the Allis shad, Alosa alosa.</title>
        <authorList>
            <person name="Margot Z."/>
            <person name="Christophe K."/>
            <person name="Cabau C."/>
            <person name="Louis A."/>
            <person name="Berthelot C."/>
            <person name="Parey E."/>
            <person name="Roest Crollius H."/>
            <person name="Montfort J."/>
            <person name="Robinson-Rechavi M."/>
            <person name="Bucao C."/>
            <person name="Bouchez O."/>
            <person name="Gislard M."/>
            <person name="Lluch J."/>
            <person name="Milhes M."/>
            <person name="Lampietro C."/>
            <person name="Lopez Roques C."/>
            <person name="Donnadieu C."/>
            <person name="Braasch I."/>
            <person name="Desvignes T."/>
            <person name="Postlethwait J."/>
            <person name="Bobe J."/>
            <person name="Guiguen Y."/>
        </authorList>
    </citation>
    <scope>NUCLEOTIDE SEQUENCE</scope>
    <source>
        <strain evidence="11">M-15738</strain>
        <tissue evidence="11">Blood</tissue>
    </source>
</reference>
<keyword evidence="4" id="KW-0689">Ribosomal protein</keyword>
<dbReference type="InterPro" id="IPR040008">
    <property type="entry name" value="Ribosomal_mL46"/>
</dbReference>
<protein>
    <recommendedName>
        <fullName evidence="7">Large ribosomal subunit protein mL46</fullName>
    </recommendedName>
    <alternativeName>
        <fullName evidence="8">39S ribosomal protein L46, mitochondrial</fullName>
    </alternativeName>
</protein>
<feature type="region of interest" description="Disordered" evidence="9">
    <location>
        <begin position="166"/>
        <end position="190"/>
    </location>
</feature>
<evidence type="ECO:0000313" key="11">
    <source>
        <dbReference type="EMBL" id="KAG5263862.1"/>
    </source>
</evidence>
<dbReference type="InterPro" id="IPR021757">
    <property type="entry name" value="Ribosomal_mL46_N"/>
</dbReference>
<sequence>MEASYCNALWVLSERKMAAPCLGMVVRSMWQFRNINRASTTLLKGIRHFSGSGECSCAVKLKYETHKPASQWKLYGAVCLQRLPVVSQDPNPIEQKFLDLMQQMELERSCLSDHELRLLEDAERMSRKQEEDYDSDDEDLVNQEIVTAQDDEDAWEQKLKRFQPAGRANGASPHIFNNHTPTGAAGEDPSSLDRCLSDSLVLLVQQEVGKEKVWLLPQLQWTTGETLRQTAERALASLPGTDLKARFLGNSPCGVYKFKFPKGVQTESCVGAKVFFFKALLSSGTNPTSEKGAFVWVKKSELKGYLKPDYLRQADRFILGL</sequence>
<comment type="subcellular location">
    <subcellularLocation>
        <location evidence="1">Mitochondrion</location>
    </subcellularLocation>
</comment>
<dbReference type="PANTHER" id="PTHR13124">
    <property type="entry name" value="39S RIBOSOMAL PROTEIN L46, MITOCHONDRIAL PRECURSOR-RELATED"/>
    <property type="match status" value="1"/>
</dbReference>